<keyword evidence="1" id="KW-0472">Membrane</keyword>
<dbReference type="SUPFAM" id="SSF51126">
    <property type="entry name" value="Pectin lyase-like"/>
    <property type="match status" value="1"/>
</dbReference>
<proteinExistence type="predicted"/>
<evidence type="ECO:0000313" key="3">
    <source>
        <dbReference type="EMBL" id="NBD23615.1"/>
    </source>
</evidence>
<dbReference type="InterPro" id="IPR011050">
    <property type="entry name" value="Pectin_lyase_fold/virulence"/>
</dbReference>
<gene>
    <name evidence="3" type="ORF">GT019_07000</name>
</gene>
<dbReference type="RefSeq" id="WP_161742283.1">
    <property type="nucleotide sequence ID" value="NZ_JAAAMV010000003.1"/>
</dbReference>
<dbReference type="InterPro" id="IPR012334">
    <property type="entry name" value="Pectin_lyas_fold"/>
</dbReference>
<dbReference type="EMBL" id="JAAAMV010000003">
    <property type="protein sequence ID" value="NBD23615.1"/>
    <property type="molecule type" value="Genomic_DNA"/>
</dbReference>
<dbReference type="Proteomes" id="UP000665561">
    <property type="component" value="Unassembled WGS sequence"/>
</dbReference>
<name>A0ABW9XLZ2_9BACL</name>
<accession>A0ABW9XLZ2</accession>
<reference evidence="3 4" key="1">
    <citation type="submission" date="2020-01" db="EMBL/GenBank/DDBJ databases">
        <title>Paenibacillus soybeanensis sp. nov. isolated from the nodules of soybean (Glycine max(L.) Merr).</title>
        <authorList>
            <person name="Wang H."/>
        </authorList>
    </citation>
    <scope>NUCLEOTIDE SEQUENCE [LARGE SCALE GENOMIC DNA]</scope>
    <source>
        <strain evidence="3 4">T1</strain>
    </source>
</reference>
<dbReference type="InterPro" id="IPR024535">
    <property type="entry name" value="RHGA/B-epi-like_pectate_lyase"/>
</dbReference>
<organism evidence="3 4">
    <name type="scientific">Paenibacillus glycinis</name>
    <dbReference type="NCBI Taxonomy" id="2697035"/>
    <lineage>
        <taxon>Bacteria</taxon>
        <taxon>Bacillati</taxon>
        <taxon>Bacillota</taxon>
        <taxon>Bacilli</taxon>
        <taxon>Bacillales</taxon>
        <taxon>Paenibacillaceae</taxon>
        <taxon>Paenibacillus</taxon>
    </lineage>
</organism>
<keyword evidence="1" id="KW-0812">Transmembrane</keyword>
<keyword evidence="4" id="KW-1185">Reference proteome</keyword>
<dbReference type="Gene3D" id="2.160.20.10">
    <property type="entry name" value="Single-stranded right-handed beta-helix, Pectin lyase-like"/>
    <property type="match status" value="1"/>
</dbReference>
<feature type="transmembrane region" description="Helical" evidence="1">
    <location>
        <begin position="16"/>
        <end position="35"/>
    </location>
</feature>
<evidence type="ECO:0000313" key="4">
    <source>
        <dbReference type="Proteomes" id="UP000665561"/>
    </source>
</evidence>
<feature type="domain" description="Rhamnogalacturonase A/B/Epimerase-like pectate lyase" evidence="2">
    <location>
        <begin position="54"/>
        <end position="134"/>
    </location>
</feature>
<dbReference type="Pfam" id="PF12708">
    <property type="entry name" value="Pect-lyase_RHGA_epim"/>
    <property type="match status" value="1"/>
</dbReference>
<evidence type="ECO:0000256" key="1">
    <source>
        <dbReference type="SAM" id="Phobius"/>
    </source>
</evidence>
<keyword evidence="1" id="KW-1133">Transmembrane helix</keyword>
<evidence type="ECO:0000259" key="2">
    <source>
        <dbReference type="Pfam" id="PF12708"/>
    </source>
</evidence>
<comment type="caution">
    <text evidence="3">The sequence shown here is derived from an EMBL/GenBank/DDBJ whole genome shotgun (WGS) entry which is preliminary data.</text>
</comment>
<sequence>MDRRGKMEKPISRRRALYILSGVAVGLAAGIRWPFRKSETTIIRQEIDLSDPYTDVKAFGAKGDGVTDDYRAIMKAVKSATEGNRILYFPRGKYVCSGTIELPVTERPNTAGTAGSGFKIVGAGMYDSGILYTGSGYAIQSNHELAESVSFKDFYVNHARGGGIRLPQGAHQAFERFFSSACGKGRYGVLIEGAKSNGHKKGSGAYMISLTNCRFWSERGYSGTGLRLEDVQLCARIESCFFSTLTVDRSHLELVRTYGVQIDNCAFERLEDPESKAPLITIDQSHAVSILGCHAEATFESFVGIKGHSSNVRIDGCRVDHYAITPFNYQRGFIVSVDSRSTGSRKIIVGDLNYCLQSNHQDAVHGSMIDDPVGCVTVMGYEDATPFQQDWERRTVSVMGNAGHNVISNPALYSNDRDGLPNNVQVTGESIRFEQLQPSGCRLSSVRDTGSSRVWMTTVESMNKYPDYTLFIVGSNRSGKAMPMAIEAGNRKFEPSMLWPSGRERFTQSIHMRAVEGKKISFTINGPFELDLFGVYLVPNITTQAPYGSELLAGSKLHVGREIRFGDRVPEQPGEIGDIVFNGSPAEGGRIGWAYTANGWKSFGSID</sequence>
<protein>
    <recommendedName>
        <fullName evidence="2">Rhamnogalacturonase A/B/Epimerase-like pectate lyase domain-containing protein</fullName>
    </recommendedName>
</protein>